<organism evidence="2 3">
    <name type="scientific">Stegastes partitus</name>
    <name type="common">bicolor damselfish</name>
    <dbReference type="NCBI Taxonomy" id="144197"/>
    <lineage>
        <taxon>Eukaryota</taxon>
        <taxon>Metazoa</taxon>
        <taxon>Chordata</taxon>
        <taxon>Craniata</taxon>
        <taxon>Vertebrata</taxon>
        <taxon>Euteleostomi</taxon>
        <taxon>Actinopterygii</taxon>
        <taxon>Neopterygii</taxon>
        <taxon>Teleostei</taxon>
        <taxon>Neoteleostei</taxon>
        <taxon>Acanthomorphata</taxon>
        <taxon>Ovalentaria</taxon>
        <taxon>Pomacentridae</taxon>
        <taxon>Stegastes</taxon>
    </lineage>
</organism>
<accession>A0A9Y4N9U5</accession>
<gene>
    <name evidence="3" type="primary">LOC103363500</name>
</gene>
<dbReference type="Proteomes" id="UP000694891">
    <property type="component" value="Unplaced"/>
</dbReference>
<protein>
    <submittedName>
        <fullName evidence="3">Uncharacterized protein LOC103363500</fullName>
    </submittedName>
</protein>
<feature type="compositionally biased region" description="Polar residues" evidence="1">
    <location>
        <begin position="130"/>
        <end position="145"/>
    </location>
</feature>
<dbReference type="GeneID" id="103363500"/>
<evidence type="ECO:0000313" key="2">
    <source>
        <dbReference type="Proteomes" id="UP000694891"/>
    </source>
</evidence>
<dbReference type="RefSeq" id="XP_008288508.1">
    <property type="nucleotide sequence ID" value="XM_008290286.1"/>
</dbReference>
<reference evidence="3" key="1">
    <citation type="submission" date="2025-08" db="UniProtKB">
        <authorList>
            <consortium name="RefSeq"/>
        </authorList>
    </citation>
    <scope>IDENTIFICATION</scope>
</reference>
<sequence length="306" mass="33870">MSMKRRKGGLVISWQKSFSILTPWRKGKGGRDEVLDSEVVLTKVKLFSNFHERLLIADDSVFTSSTVSGSDQDLSDLTDASKVNFHLNDKCGQLQMESASDYLSDIFSKSQLPRLYKFESEDSGVDLPSGANSPSTPTGSEQSFVVHSRESSCDSCNSDSTSPPSKLVTHLKNSDIKQATDSMDNSVITADTQDNVFTDKVSHSVVTARMHTGQNVNQCRTFKTSLKGDQEKSEQLEVNSAVTPWTCSEDIKPGIQSSMRSCDEIMSDDFESNPVRPNATTESLKEYMDECCRLSEVRKTSCLNIH</sequence>
<feature type="region of interest" description="Disordered" evidence="1">
    <location>
        <begin position="121"/>
        <end position="147"/>
    </location>
</feature>
<name>A0A9Y4N9U5_9TELE</name>
<evidence type="ECO:0000256" key="1">
    <source>
        <dbReference type="SAM" id="MobiDB-lite"/>
    </source>
</evidence>
<dbReference type="AlphaFoldDB" id="A0A9Y4N9U5"/>
<proteinExistence type="predicted"/>
<evidence type="ECO:0000313" key="3">
    <source>
        <dbReference type="RefSeq" id="XP_008288508.1"/>
    </source>
</evidence>
<keyword evidence="2" id="KW-1185">Reference proteome</keyword>